<dbReference type="RefSeq" id="WP_187468155.1">
    <property type="nucleotide sequence ID" value="NZ_JACSIT010000149.1"/>
</dbReference>
<protein>
    <submittedName>
        <fullName evidence="1">Uncharacterized protein</fullName>
    </submittedName>
</protein>
<name>A0A923PQX6_9BACT</name>
<keyword evidence="2" id="KW-1185">Reference proteome</keyword>
<dbReference type="AlphaFoldDB" id="A0A923PQX6"/>
<accession>A0A923PQX6</accession>
<evidence type="ECO:0000313" key="2">
    <source>
        <dbReference type="Proteomes" id="UP000650081"/>
    </source>
</evidence>
<comment type="caution">
    <text evidence="1">The sequence shown here is derived from an EMBL/GenBank/DDBJ whole genome shotgun (WGS) entry which is preliminary data.</text>
</comment>
<proteinExistence type="predicted"/>
<reference evidence="1" key="1">
    <citation type="submission" date="2020-08" db="EMBL/GenBank/DDBJ databases">
        <title>Lewinella bacteria from marine environments.</title>
        <authorList>
            <person name="Zhong Y."/>
        </authorList>
    </citation>
    <scope>NUCLEOTIDE SEQUENCE</scope>
    <source>
        <strain evidence="1">KCTC 42187</strain>
    </source>
</reference>
<evidence type="ECO:0000313" key="1">
    <source>
        <dbReference type="EMBL" id="MBC6996136.1"/>
    </source>
</evidence>
<dbReference type="Proteomes" id="UP000650081">
    <property type="component" value="Unassembled WGS sequence"/>
</dbReference>
<organism evidence="1 2">
    <name type="scientific">Neolewinella lacunae</name>
    <dbReference type="NCBI Taxonomy" id="1517758"/>
    <lineage>
        <taxon>Bacteria</taxon>
        <taxon>Pseudomonadati</taxon>
        <taxon>Bacteroidota</taxon>
        <taxon>Saprospiria</taxon>
        <taxon>Saprospirales</taxon>
        <taxon>Lewinellaceae</taxon>
        <taxon>Neolewinella</taxon>
    </lineage>
</organism>
<sequence length="352" mass="40237">MHSIPHEDEVISLPAEASSREVEQKFNRLEKSASSKNSRLVIDGFEDLFLRSGLKKREKLASLVAALKADVIFKDGFPFSKKDLALRESMREYFSLPNPDEVKRNISFVPRAGMTPEEITLRNEWKRKQSTAFDDPWLEIKAAILPLKALRVPESEIVKELKNRNVHTINGKPIPQATINRLFHEFKETFRNLQPPVEKAGHFYAMGGILLKDSPVPKGPKLDRSTKEWENPFAPLRFNHEIKLRFQSGTITEEGVYLGILNREGAKVEALHFPSSTVKDNYIRIEALVDTVLIPGYYEAFVFNSSAAYQKGEWSDQFAFTLGEEKIKRVLEENNVRFVPDHRGDFILVPVS</sequence>
<dbReference type="EMBL" id="JACSIT010000149">
    <property type="protein sequence ID" value="MBC6996136.1"/>
    <property type="molecule type" value="Genomic_DNA"/>
</dbReference>
<gene>
    <name evidence="1" type="ORF">H9S92_18340</name>
</gene>